<dbReference type="InterPro" id="IPR004291">
    <property type="entry name" value="Transposase_IS66_central"/>
</dbReference>
<evidence type="ECO:0000259" key="4">
    <source>
        <dbReference type="Pfam" id="PF13007"/>
    </source>
</evidence>
<dbReference type="InterPro" id="IPR024474">
    <property type="entry name" value="Znf_dom_IS66"/>
</dbReference>
<dbReference type="Proteomes" id="UP000253628">
    <property type="component" value="Unassembled WGS sequence"/>
</dbReference>
<feature type="domain" description="Transposase IS66 central" evidence="2">
    <location>
        <begin position="213"/>
        <end position="494"/>
    </location>
</feature>
<dbReference type="Pfam" id="PF03050">
    <property type="entry name" value="DDE_Tnp_IS66"/>
    <property type="match status" value="1"/>
</dbReference>
<sequence length="546" mass="61690">MIASAQSLDELDAHALREKVRGLMAALGENEQKLARTTEQLLRHEQELEQTRQILVRREQMLAGHRDNIRFKDAKIAQLTHEIANLRRYQFGKKGEQLSGVQGSLLEDTVCADIAAIEAELDLLRGKPAARLVQQPKRAALPEHLPRVEHRHEPNSTTCQCGCQLQRIGEDVSEKLDYTPGLFTVERHIRGKWVCKKCETLTQAPVPAHVIDKGMASTGLLAQVLVAKYADHLPLYRQERIFERAGMKLSRSTMAEWVGVCGVQLQPLADALRQAILAHRVVHADETPVQMLKPGTKKTHRAYLWAYAPGAFEELRAVVYDFTEGRAGEHARHFLGDWQGSLLCDDYGGYKACFTQGITEIGCMAHARRKFFDLHVSAKSQLAEQALQYIGQLYEVERQVKDLTTEERRRRRQEQAKPVADALHAWMRAQRERVPDGSATAKALDYSLKRWVALTRYLDDGQLPIDNNWIENQIRPIAIGRSNWLFAGSLRAGKRAAAAMTLIQSAKLNGLDPYAYLKDVLTRLPTQPASRIDELLPHNWQPTTAH</sequence>
<comment type="caution">
    <text evidence="6">The sequence shown here is derived from an EMBL/GenBank/DDBJ whole genome shotgun (WGS) entry which is preliminary data.</text>
</comment>
<evidence type="ECO:0000259" key="5">
    <source>
        <dbReference type="Pfam" id="PF13817"/>
    </source>
</evidence>
<evidence type="ECO:0000313" key="7">
    <source>
        <dbReference type="Proteomes" id="UP000253628"/>
    </source>
</evidence>
<feature type="domain" description="Transposase IS66 zinc-finger binding" evidence="3">
    <location>
        <begin position="157"/>
        <end position="199"/>
    </location>
</feature>
<reference evidence="6 7" key="1">
    <citation type="submission" date="2018-06" db="EMBL/GenBank/DDBJ databases">
        <title>Genomic Encyclopedia of Type Strains, Phase IV (KMG-IV): sequencing the most valuable type-strain genomes for metagenomic binning, comparative biology and taxonomic classification.</title>
        <authorList>
            <person name="Goeker M."/>
        </authorList>
    </citation>
    <scope>NUCLEOTIDE SEQUENCE [LARGE SCALE GENOMIC DNA]</scope>
    <source>
        <strain evidence="6 7">DSM 25520</strain>
    </source>
</reference>
<protein>
    <submittedName>
        <fullName evidence="6">Transposase</fullName>
    </submittedName>
</protein>
<keyword evidence="1" id="KW-0175">Coiled coil</keyword>
<feature type="coiled-coil region" evidence="1">
    <location>
        <begin position="27"/>
        <end position="54"/>
    </location>
</feature>
<proteinExistence type="predicted"/>
<name>A0A366GZK5_9BURK</name>
<keyword evidence="7" id="KW-1185">Reference proteome</keyword>
<dbReference type="Pfam" id="PF13005">
    <property type="entry name" value="zf-IS66"/>
    <property type="match status" value="1"/>
</dbReference>
<dbReference type="AlphaFoldDB" id="A0A366GZK5"/>
<dbReference type="NCBIfam" id="NF033517">
    <property type="entry name" value="transpos_IS66"/>
    <property type="match status" value="1"/>
</dbReference>
<dbReference type="PANTHER" id="PTHR33678">
    <property type="entry name" value="BLL1576 PROTEIN"/>
    <property type="match status" value="1"/>
</dbReference>
<organism evidence="6 7">
    <name type="scientific">Eoetvoesiella caeni</name>
    <dbReference type="NCBI Taxonomy" id="645616"/>
    <lineage>
        <taxon>Bacteria</taxon>
        <taxon>Pseudomonadati</taxon>
        <taxon>Pseudomonadota</taxon>
        <taxon>Betaproteobacteria</taxon>
        <taxon>Burkholderiales</taxon>
        <taxon>Alcaligenaceae</taxon>
        <taxon>Eoetvoesiella</taxon>
    </lineage>
</organism>
<accession>A0A366GZK5</accession>
<evidence type="ECO:0000259" key="2">
    <source>
        <dbReference type="Pfam" id="PF03050"/>
    </source>
</evidence>
<evidence type="ECO:0000256" key="1">
    <source>
        <dbReference type="SAM" id="Coils"/>
    </source>
</evidence>
<feature type="domain" description="Transposase IS66 C-terminal" evidence="5">
    <location>
        <begin position="501"/>
        <end position="538"/>
    </location>
</feature>
<dbReference type="EMBL" id="QNRQ01000029">
    <property type="protein sequence ID" value="RBP33579.1"/>
    <property type="molecule type" value="Genomic_DNA"/>
</dbReference>
<evidence type="ECO:0000259" key="3">
    <source>
        <dbReference type="Pfam" id="PF13005"/>
    </source>
</evidence>
<dbReference type="PANTHER" id="PTHR33678:SF1">
    <property type="entry name" value="BLL1576 PROTEIN"/>
    <property type="match status" value="1"/>
</dbReference>
<feature type="domain" description="Transposase TnpC homeodomain" evidence="4">
    <location>
        <begin position="78"/>
        <end position="149"/>
    </location>
</feature>
<dbReference type="InterPro" id="IPR052344">
    <property type="entry name" value="Transposase-related"/>
</dbReference>
<evidence type="ECO:0000313" key="6">
    <source>
        <dbReference type="EMBL" id="RBP33579.1"/>
    </source>
</evidence>
<gene>
    <name evidence="6" type="ORF">DFR37_1296</name>
</gene>
<dbReference type="Pfam" id="PF13817">
    <property type="entry name" value="DDE_Tnp_IS66_C"/>
    <property type="match status" value="1"/>
</dbReference>
<dbReference type="Pfam" id="PF13007">
    <property type="entry name" value="LZ_Tnp_IS66"/>
    <property type="match status" value="1"/>
</dbReference>
<dbReference type="InterPro" id="IPR024463">
    <property type="entry name" value="Transposase_TnpC_homeodom"/>
</dbReference>
<dbReference type="InterPro" id="IPR039552">
    <property type="entry name" value="IS66_C"/>
</dbReference>